<dbReference type="GeneID" id="7836067"/>
<evidence type="ECO:0000313" key="3">
    <source>
        <dbReference type="EMBL" id="EAS00579.1"/>
    </source>
</evidence>
<proteinExistence type="predicted"/>
<dbReference type="AlphaFoldDB" id="I7LW16"/>
<organism evidence="3 4">
    <name type="scientific">Tetrahymena thermophila (strain SB210)</name>
    <dbReference type="NCBI Taxonomy" id="312017"/>
    <lineage>
        <taxon>Eukaryota</taxon>
        <taxon>Sar</taxon>
        <taxon>Alveolata</taxon>
        <taxon>Ciliophora</taxon>
        <taxon>Intramacronucleata</taxon>
        <taxon>Oligohymenophorea</taxon>
        <taxon>Hymenostomatida</taxon>
        <taxon>Tetrahymenina</taxon>
        <taxon>Tetrahymenidae</taxon>
        <taxon>Tetrahymena</taxon>
    </lineage>
</organism>
<keyword evidence="4" id="KW-1185">Reference proteome</keyword>
<feature type="transmembrane region" description="Helical" evidence="2">
    <location>
        <begin position="234"/>
        <end position="254"/>
    </location>
</feature>
<dbReference type="InParanoid" id="I7LW16"/>
<feature type="compositionally biased region" description="Polar residues" evidence="1">
    <location>
        <begin position="32"/>
        <end position="57"/>
    </location>
</feature>
<sequence length="600" mass="66191">MNNSQLRQPLNGVNNNPSNSISGIDFSLGGQKPNSDNNFQNTPKPVSGAINGNLNGTPTLPKIPAQAQVNNVANQIIKNTQNTQNVQNNQNNNPESNLPNQTNWSLFIIYLLTCLLSLAGFLSSMITMILAGDVADISQFFKFSPQLQSDLNFIIIYNPFSGLVFFISIYLMYLSYKYYGKNINYSQMATLFFSVIAFVFGTVNYVQIGSTLTSCSTSDKACQFLNAFKAYQQMVIPVSLIPMLFLVGSQYILYRLKTAPPPPNPPQINTQQQQQQLELAQKNNEIKNTQKFVQQNMDGLNKNPLGQGFNDRQNGLNGQCYDQTNGLNGALIDKTNGLNGKTNELTFKPQVNLQTDPKMTGDIRLNSRGSQISDNGNPLQLSQNLANSAAGFLNPNQKSKDQLTINGLQQAQLGFGGNNLGIQMNQQLNSAQFQLDDKEVSTPKEQNFNIASGFNQNGLGSIVSMYKQSSTPTPNLGSSSNQKLNSYNPFENSPDIHNMKTTTSQFTNTPMKSPKKGLSPIDRALSNNQKVGNENINDIVTNNEYNPYGNIESGEIQLGKHPYILGAKDPYVGQILDQVQVMVNNQVKSLLLDLKRQNKV</sequence>
<dbReference type="EMBL" id="GG662612">
    <property type="protein sequence ID" value="EAS00579.1"/>
    <property type="molecule type" value="Genomic_DNA"/>
</dbReference>
<feature type="region of interest" description="Disordered" evidence="1">
    <location>
        <begin position="1"/>
        <end position="57"/>
    </location>
</feature>
<reference evidence="4" key="1">
    <citation type="journal article" date="2006" name="PLoS Biol.">
        <title>Macronuclear genome sequence of the ciliate Tetrahymena thermophila, a model eukaryote.</title>
        <authorList>
            <person name="Eisen J.A."/>
            <person name="Coyne R.S."/>
            <person name="Wu M."/>
            <person name="Wu D."/>
            <person name="Thiagarajan M."/>
            <person name="Wortman J.R."/>
            <person name="Badger J.H."/>
            <person name="Ren Q."/>
            <person name="Amedeo P."/>
            <person name="Jones K.M."/>
            <person name="Tallon L.J."/>
            <person name="Delcher A.L."/>
            <person name="Salzberg S.L."/>
            <person name="Silva J.C."/>
            <person name="Haas B.J."/>
            <person name="Majoros W.H."/>
            <person name="Farzad M."/>
            <person name="Carlton J.M."/>
            <person name="Smith R.K. Jr."/>
            <person name="Garg J."/>
            <person name="Pearlman R.E."/>
            <person name="Karrer K.M."/>
            <person name="Sun L."/>
            <person name="Manning G."/>
            <person name="Elde N.C."/>
            <person name="Turkewitz A.P."/>
            <person name="Asai D.J."/>
            <person name="Wilkes D.E."/>
            <person name="Wang Y."/>
            <person name="Cai H."/>
            <person name="Collins K."/>
            <person name="Stewart B.A."/>
            <person name="Lee S.R."/>
            <person name="Wilamowska K."/>
            <person name="Weinberg Z."/>
            <person name="Ruzzo W.L."/>
            <person name="Wloga D."/>
            <person name="Gaertig J."/>
            <person name="Frankel J."/>
            <person name="Tsao C.-C."/>
            <person name="Gorovsky M.A."/>
            <person name="Keeling P.J."/>
            <person name="Waller R.F."/>
            <person name="Patron N.J."/>
            <person name="Cherry J.M."/>
            <person name="Stover N.A."/>
            <person name="Krieger C.J."/>
            <person name="del Toro C."/>
            <person name="Ryder H.F."/>
            <person name="Williamson S.C."/>
            <person name="Barbeau R.A."/>
            <person name="Hamilton E.P."/>
            <person name="Orias E."/>
        </authorList>
    </citation>
    <scope>NUCLEOTIDE SEQUENCE [LARGE SCALE GENOMIC DNA]</scope>
    <source>
        <strain evidence="4">SB210</strain>
    </source>
</reference>
<dbReference type="Proteomes" id="UP000009168">
    <property type="component" value="Unassembled WGS sequence"/>
</dbReference>
<keyword evidence="2" id="KW-0472">Membrane</keyword>
<evidence type="ECO:0000313" key="4">
    <source>
        <dbReference type="Proteomes" id="UP000009168"/>
    </source>
</evidence>
<name>I7LW16_TETTS</name>
<dbReference type="KEGG" id="tet:TTHERM_00411300"/>
<feature type="transmembrane region" description="Helical" evidence="2">
    <location>
        <begin position="107"/>
        <end position="131"/>
    </location>
</feature>
<evidence type="ECO:0000256" key="1">
    <source>
        <dbReference type="SAM" id="MobiDB-lite"/>
    </source>
</evidence>
<dbReference type="RefSeq" id="XP_001020824.1">
    <property type="nucleotide sequence ID" value="XM_001020824.1"/>
</dbReference>
<feature type="transmembrane region" description="Helical" evidence="2">
    <location>
        <begin position="188"/>
        <end position="208"/>
    </location>
</feature>
<protein>
    <submittedName>
        <fullName evidence="3">Transmembrane protein, putative</fullName>
    </submittedName>
</protein>
<keyword evidence="2 3" id="KW-0812">Transmembrane</keyword>
<gene>
    <name evidence="3" type="ORF">TTHERM_00411300</name>
</gene>
<evidence type="ECO:0000256" key="2">
    <source>
        <dbReference type="SAM" id="Phobius"/>
    </source>
</evidence>
<dbReference type="HOGENOM" id="CLU_455292_0_0_1"/>
<feature type="compositionally biased region" description="Polar residues" evidence="1">
    <location>
        <begin position="1"/>
        <end position="22"/>
    </location>
</feature>
<keyword evidence="2" id="KW-1133">Transmembrane helix</keyword>
<feature type="transmembrane region" description="Helical" evidence="2">
    <location>
        <begin position="151"/>
        <end position="176"/>
    </location>
</feature>
<accession>I7LW16</accession>